<feature type="region of interest" description="Disordered" evidence="1">
    <location>
        <begin position="58"/>
        <end position="98"/>
    </location>
</feature>
<comment type="caution">
    <text evidence="2">The sequence shown here is derived from an EMBL/GenBank/DDBJ whole genome shotgun (WGS) entry which is preliminary data.</text>
</comment>
<dbReference type="Proteomes" id="UP000807342">
    <property type="component" value="Unassembled WGS sequence"/>
</dbReference>
<reference evidence="2" key="1">
    <citation type="submission" date="2020-11" db="EMBL/GenBank/DDBJ databases">
        <authorList>
            <consortium name="DOE Joint Genome Institute"/>
            <person name="Ahrendt S."/>
            <person name="Riley R."/>
            <person name="Andreopoulos W."/>
            <person name="Labutti K."/>
            <person name="Pangilinan J."/>
            <person name="Ruiz-Duenas F.J."/>
            <person name="Barrasa J.M."/>
            <person name="Sanchez-Garcia M."/>
            <person name="Camarero S."/>
            <person name="Miyauchi S."/>
            <person name="Serrano A."/>
            <person name="Linde D."/>
            <person name="Babiker R."/>
            <person name="Drula E."/>
            <person name="Ayuso-Fernandez I."/>
            <person name="Pacheco R."/>
            <person name="Padilla G."/>
            <person name="Ferreira P."/>
            <person name="Barriuso J."/>
            <person name="Kellner H."/>
            <person name="Castanera R."/>
            <person name="Alfaro M."/>
            <person name="Ramirez L."/>
            <person name="Pisabarro A.G."/>
            <person name="Kuo A."/>
            <person name="Tritt A."/>
            <person name="Lipzen A."/>
            <person name="He G."/>
            <person name="Yan M."/>
            <person name="Ng V."/>
            <person name="Cullen D."/>
            <person name="Martin F."/>
            <person name="Rosso M.-N."/>
            <person name="Henrissat B."/>
            <person name="Hibbett D."/>
            <person name="Martinez A.T."/>
            <person name="Grigoriev I.V."/>
        </authorList>
    </citation>
    <scope>NUCLEOTIDE SEQUENCE</scope>
    <source>
        <strain evidence="2">MF-IS2</strain>
    </source>
</reference>
<evidence type="ECO:0008006" key="4">
    <source>
        <dbReference type="Google" id="ProtNLM"/>
    </source>
</evidence>
<feature type="compositionally biased region" description="Basic residues" evidence="1">
    <location>
        <begin position="60"/>
        <end position="74"/>
    </location>
</feature>
<feature type="compositionally biased region" description="Basic residues" evidence="1">
    <location>
        <begin position="87"/>
        <end position="98"/>
    </location>
</feature>
<dbReference type="OrthoDB" id="2507344at2759"/>
<evidence type="ECO:0000256" key="1">
    <source>
        <dbReference type="SAM" id="MobiDB-lite"/>
    </source>
</evidence>
<protein>
    <recommendedName>
        <fullName evidence="4">C2H2-type domain-containing protein</fullName>
    </recommendedName>
</protein>
<accession>A0A9P5WZJ1</accession>
<dbReference type="AlphaFoldDB" id="A0A9P5WZJ1"/>
<name>A0A9P5WZJ1_9AGAR</name>
<organism evidence="2 3">
    <name type="scientific">Macrolepiota fuliginosa MF-IS2</name>
    <dbReference type="NCBI Taxonomy" id="1400762"/>
    <lineage>
        <taxon>Eukaryota</taxon>
        <taxon>Fungi</taxon>
        <taxon>Dikarya</taxon>
        <taxon>Basidiomycota</taxon>
        <taxon>Agaricomycotina</taxon>
        <taxon>Agaricomycetes</taxon>
        <taxon>Agaricomycetidae</taxon>
        <taxon>Agaricales</taxon>
        <taxon>Agaricineae</taxon>
        <taxon>Agaricaceae</taxon>
        <taxon>Macrolepiota</taxon>
    </lineage>
</organism>
<dbReference type="EMBL" id="MU152787">
    <property type="protein sequence ID" value="KAF9440176.1"/>
    <property type="molecule type" value="Genomic_DNA"/>
</dbReference>
<evidence type="ECO:0000313" key="2">
    <source>
        <dbReference type="EMBL" id="KAF9440176.1"/>
    </source>
</evidence>
<sequence length="637" mass="71299">MVRPNGRLLRCGQRSICVKRGVDLVAAGKQIVQPYCNGTSNAGRRPRTATHIRVAEMTPSHHHRPHLRTMKRQKQTTSEKATDVKSAHKNGRAKRRKVTHDNEAAACTVCNESITQSQQLQHSACTTRTGFISIKSTGQAFTLQRDDEDNKVPCPNCEERQYNMDVLKKHIRLCVKTGPREPQTAAASGSITETAKIVVAESTQASVLNQPTTTKAAKTKVTSQDEEITSEFITRDSNTLATLNSGPSQPSLDVLAPEARNVTADHTIATDTVQPPLLREYGLAINTAHRVLICLGCKGIIKPNSVRPHYVNYHKDVHMKKDFQQRFDQEIQPHYPGLTYNPCRPLEPVEPVYGLAPAIADYIKCTTCQHHYQDKDSFTSHACLGRIASTTRSYVQRFAKNNNSPWFAVRVITQTESAVNPWTLYSQHTAVDDQPSNIPAQEANYRVLHQFLYKEKWIERVQGHNHEHLIPLAAYSIHDNLYGTLHKHLTMLFASLQNTTQSYYLRRLISTRPAQEHDTIVIRHHQSVNSETHIAYARIVAAAIALIHRITTNPTSPYTFQVSSDIAAACDALVTSLTPPPRNDEMAALEHELEPTEVYGNDSDDDFDIIDVQDEPVTDEERLGGKCALKTTMSYGD</sequence>
<keyword evidence="3" id="KW-1185">Reference proteome</keyword>
<evidence type="ECO:0000313" key="3">
    <source>
        <dbReference type="Proteomes" id="UP000807342"/>
    </source>
</evidence>
<proteinExistence type="predicted"/>
<gene>
    <name evidence="2" type="ORF">P691DRAFT_783118</name>
</gene>